<evidence type="ECO:0000313" key="2">
    <source>
        <dbReference type="Proteomes" id="UP001418222"/>
    </source>
</evidence>
<accession>A0AAP0G498</accession>
<gene>
    <name evidence="1" type="ORF">KSP39_PZI012283</name>
</gene>
<dbReference type="AlphaFoldDB" id="A0AAP0G498"/>
<reference evidence="1 2" key="1">
    <citation type="journal article" date="2022" name="Nat. Plants">
        <title>Genomes of leafy and leafless Platanthera orchids illuminate the evolution of mycoheterotrophy.</title>
        <authorList>
            <person name="Li M.H."/>
            <person name="Liu K.W."/>
            <person name="Li Z."/>
            <person name="Lu H.C."/>
            <person name="Ye Q.L."/>
            <person name="Zhang D."/>
            <person name="Wang J.Y."/>
            <person name="Li Y.F."/>
            <person name="Zhong Z.M."/>
            <person name="Liu X."/>
            <person name="Yu X."/>
            <person name="Liu D.K."/>
            <person name="Tu X.D."/>
            <person name="Liu B."/>
            <person name="Hao Y."/>
            <person name="Liao X.Y."/>
            <person name="Jiang Y.T."/>
            <person name="Sun W.H."/>
            <person name="Chen J."/>
            <person name="Chen Y.Q."/>
            <person name="Ai Y."/>
            <person name="Zhai J.W."/>
            <person name="Wu S.S."/>
            <person name="Zhou Z."/>
            <person name="Hsiao Y.Y."/>
            <person name="Wu W.L."/>
            <person name="Chen Y.Y."/>
            <person name="Lin Y.F."/>
            <person name="Hsu J.L."/>
            <person name="Li C.Y."/>
            <person name="Wang Z.W."/>
            <person name="Zhao X."/>
            <person name="Zhong W.Y."/>
            <person name="Ma X.K."/>
            <person name="Ma L."/>
            <person name="Huang J."/>
            <person name="Chen G.Z."/>
            <person name="Huang M.Z."/>
            <person name="Huang L."/>
            <person name="Peng D.H."/>
            <person name="Luo Y.B."/>
            <person name="Zou S.Q."/>
            <person name="Chen S.P."/>
            <person name="Lan S."/>
            <person name="Tsai W.C."/>
            <person name="Van de Peer Y."/>
            <person name="Liu Z.J."/>
        </authorList>
    </citation>
    <scope>NUCLEOTIDE SEQUENCE [LARGE SCALE GENOMIC DNA]</scope>
    <source>
        <strain evidence="1">Lor287</strain>
    </source>
</reference>
<protein>
    <submittedName>
        <fullName evidence="1">Uncharacterized protein</fullName>
    </submittedName>
</protein>
<comment type="caution">
    <text evidence="1">The sequence shown here is derived from an EMBL/GenBank/DDBJ whole genome shotgun (WGS) entry which is preliminary data.</text>
</comment>
<dbReference type="EMBL" id="JBBWWQ010000010">
    <property type="protein sequence ID" value="KAK8936449.1"/>
    <property type="molecule type" value="Genomic_DNA"/>
</dbReference>
<dbReference type="PANTHER" id="PTHR42648">
    <property type="entry name" value="TRANSPOSASE, PUTATIVE-RELATED"/>
    <property type="match status" value="1"/>
</dbReference>
<dbReference type="PANTHER" id="PTHR42648:SF28">
    <property type="entry name" value="TRANSPOSON-ENCODED PROTEIN WITH RIBONUCLEASE H-LIKE AND RETROVIRUS ZINC FINGER-LIKE DOMAINS"/>
    <property type="match status" value="1"/>
</dbReference>
<keyword evidence="2" id="KW-1185">Reference proteome</keyword>
<dbReference type="Proteomes" id="UP001418222">
    <property type="component" value="Unassembled WGS sequence"/>
</dbReference>
<name>A0AAP0G498_9ASPA</name>
<evidence type="ECO:0000313" key="1">
    <source>
        <dbReference type="EMBL" id="KAK8936449.1"/>
    </source>
</evidence>
<dbReference type="InterPro" id="IPR039537">
    <property type="entry name" value="Retrotran_Ty1/copia-like"/>
</dbReference>
<sequence>MRLTYTEEASLRALSRQGLIKRAKNCKLDLCEHCVIGKKTRVSFGTTVHSTKGILDYVHADVWGPTKTKSFTGRQYFVSFIDGYSRYI</sequence>
<organism evidence="1 2">
    <name type="scientific">Platanthera zijinensis</name>
    <dbReference type="NCBI Taxonomy" id="2320716"/>
    <lineage>
        <taxon>Eukaryota</taxon>
        <taxon>Viridiplantae</taxon>
        <taxon>Streptophyta</taxon>
        <taxon>Embryophyta</taxon>
        <taxon>Tracheophyta</taxon>
        <taxon>Spermatophyta</taxon>
        <taxon>Magnoliopsida</taxon>
        <taxon>Liliopsida</taxon>
        <taxon>Asparagales</taxon>
        <taxon>Orchidaceae</taxon>
        <taxon>Orchidoideae</taxon>
        <taxon>Orchideae</taxon>
        <taxon>Orchidinae</taxon>
        <taxon>Platanthera</taxon>
    </lineage>
</organism>
<proteinExistence type="predicted"/>